<proteinExistence type="predicted"/>
<evidence type="ECO:0000313" key="1">
    <source>
        <dbReference type="EMBL" id="MOY41898.1"/>
    </source>
</evidence>
<reference evidence="1" key="1">
    <citation type="submission" date="2019-04" db="EMBL/GenBank/DDBJ databases">
        <title>An insight into the mialome of Ixodes scapularis.</title>
        <authorList>
            <person name="Ribeiro J.M."/>
            <person name="Mather T.N."/>
            <person name="Karim S."/>
        </authorList>
    </citation>
    <scope>NUCLEOTIDE SEQUENCE</scope>
</reference>
<protein>
    <submittedName>
        <fullName evidence="1">Uncharacterized protein</fullName>
    </submittedName>
</protein>
<name>A0A4D5RXC5_IXOSC</name>
<organism evidence="1">
    <name type="scientific">Ixodes scapularis</name>
    <name type="common">Black-legged tick</name>
    <name type="synonym">Deer tick</name>
    <dbReference type="NCBI Taxonomy" id="6945"/>
    <lineage>
        <taxon>Eukaryota</taxon>
        <taxon>Metazoa</taxon>
        <taxon>Ecdysozoa</taxon>
        <taxon>Arthropoda</taxon>
        <taxon>Chelicerata</taxon>
        <taxon>Arachnida</taxon>
        <taxon>Acari</taxon>
        <taxon>Parasitiformes</taxon>
        <taxon>Ixodida</taxon>
        <taxon>Ixodoidea</taxon>
        <taxon>Ixodidae</taxon>
        <taxon>Ixodinae</taxon>
        <taxon>Ixodes</taxon>
    </lineage>
</organism>
<dbReference type="EMBL" id="GHJT01007927">
    <property type="protein sequence ID" value="MOY41898.1"/>
    <property type="molecule type" value="Transcribed_RNA"/>
</dbReference>
<dbReference type="AlphaFoldDB" id="A0A4D5RXC5"/>
<accession>A0A4D5RXC5</accession>
<sequence length="82" mass="9411">MRGHVHARVQVEEEVLSALCSLLPFCHCSPRTVVPDIEIHNSSGFCFSATFFFSFVFQRDLRRDEARQQRETIPSCLPVLSQ</sequence>